<evidence type="ECO:0000313" key="4">
    <source>
        <dbReference type="Proteomes" id="UP000606786"/>
    </source>
</evidence>
<evidence type="ECO:0000313" key="3">
    <source>
        <dbReference type="EMBL" id="CAD7004459.1"/>
    </source>
</evidence>
<dbReference type="Pfam" id="PF00328">
    <property type="entry name" value="His_Phos_2"/>
    <property type="match status" value="1"/>
</dbReference>
<proteinExistence type="inferred from homology"/>
<evidence type="ECO:0000256" key="1">
    <source>
        <dbReference type="ARBA" id="ARBA00000032"/>
    </source>
</evidence>
<name>A0A811UZ09_CERCA</name>
<dbReference type="InterPro" id="IPR029033">
    <property type="entry name" value="His_PPase_superfam"/>
</dbReference>
<dbReference type="Proteomes" id="UP000606786">
    <property type="component" value="Unassembled WGS sequence"/>
</dbReference>
<comment type="catalytic activity">
    <reaction evidence="1">
        <text>a phosphate monoester + H2O = an alcohol + phosphate</text>
        <dbReference type="Rhea" id="RHEA:15017"/>
        <dbReference type="ChEBI" id="CHEBI:15377"/>
        <dbReference type="ChEBI" id="CHEBI:30879"/>
        <dbReference type="ChEBI" id="CHEBI:43474"/>
        <dbReference type="ChEBI" id="CHEBI:67140"/>
        <dbReference type="EC" id="3.1.3.2"/>
    </reaction>
</comment>
<organism evidence="3 4">
    <name type="scientific">Ceratitis capitata</name>
    <name type="common">Mediterranean fruit fly</name>
    <name type="synonym">Tephritis capitata</name>
    <dbReference type="NCBI Taxonomy" id="7213"/>
    <lineage>
        <taxon>Eukaryota</taxon>
        <taxon>Metazoa</taxon>
        <taxon>Ecdysozoa</taxon>
        <taxon>Arthropoda</taxon>
        <taxon>Hexapoda</taxon>
        <taxon>Insecta</taxon>
        <taxon>Pterygota</taxon>
        <taxon>Neoptera</taxon>
        <taxon>Endopterygota</taxon>
        <taxon>Diptera</taxon>
        <taxon>Brachycera</taxon>
        <taxon>Muscomorpha</taxon>
        <taxon>Tephritoidea</taxon>
        <taxon>Tephritidae</taxon>
        <taxon>Ceratitis</taxon>
        <taxon>Ceratitis</taxon>
    </lineage>
</organism>
<gene>
    <name evidence="3" type="ORF">CCAP1982_LOCUS12865</name>
</gene>
<dbReference type="Gene3D" id="3.40.50.1240">
    <property type="entry name" value="Phosphoglycerate mutase-like"/>
    <property type="match status" value="1"/>
</dbReference>
<dbReference type="PANTHER" id="PTHR11567">
    <property type="entry name" value="ACID PHOSPHATASE-RELATED"/>
    <property type="match status" value="1"/>
</dbReference>
<dbReference type="InterPro" id="IPR033379">
    <property type="entry name" value="Acid_Pase_AS"/>
</dbReference>
<dbReference type="AlphaFoldDB" id="A0A811UZ09"/>
<dbReference type="OrthoDB" id="5821688at2759"/>
<dbReference type="SUPFAM" id="SSF53254">
    <property type="entry name" value="Phosphoglycerate mutase-like"/>
    <property type="match status" value="1"/>
</dbReference>
<reference evidence="3" key="1">
    <citation type="submission" date="2020-11" db="EMBL/GenBank/DDBJ databases">
        <authorList>
            <person name="Whitehead M."/>
        </authorList>
    </citation>
    <scope>NUCLEOTIDE SEQUENCE</scope>
    <source>
        <strain evidence="3">EGII</strain>
    </source>
</reference>
<accession>A0A811UZ09</accession>
<protein>
    <submittedName>
        <fullName evidence="3">(Mediterranean fruit fly) hypothetical protein</fullName>
    </submittedName>
</protein>
<sequence>MLAELSALSGLNITTPEDVQSLYLTLLAEQEFGLQLPQWTASYYPERMQFLTDQSYVYNVYTPEMQKIKAGPFLKKMFVEMLEKRDGKLKPSDRKLFIYTGHDTTVVNILASLKIWQRQLPRYSVMTMFDYTKTRQAESIM</sequence>
<dbReference type="PROSITE" id="PS00778">
    <property type="entry name" value="HIS_ACID_PHOSPHAT_2"/>
    <property type="match status" value="1"/>
</dbReference>
<evidence type="ECO:0000256" key="2">
    <source>
        <dbReference type="ARBA" id="ARBA00005375"/>
    </source>
</evidence>
<dbReference type="InterPro" id="IPR050645">
    <property type="entry name" value="Histidine_acid_phosphatase"/>
</dbReference>
<dbReference type="EMBL" id="CAJHJT010000034">
    <property type="protein sequence ID" value="CAD7004459.1"/>
    <property type="molecule type" value="Genomic_DNA"/>
</dbReference>
<dbReference type="PANTHER" id="PTHR11567:SF205">
    <property type="entry name" value="GH28721P-RELATED"/>
    <property type="match status" value="1"/>
</dbReference>
<comment type="caution">
    <text evidence="3">The sequence shown here is derived from an EMBL/GenBank/DDBJ whole genome shotgun (WGS) entry which is preliminary data.</text>
</comment>
<dbReference type="GO" id="GO:0003993">
    <property type="term" value="F:acid phosphatase activity"/>
    <property type="evidence" value="ECO:0007669"/>
    <property type="project" value="UniProtKB-EC"/>
</dbReference>
<dbReference type="InterPro" id="IPR000560">
    <property type="entry name" value="His_Pase_clade-2"/>
</dbReference>
<comment type="similarity">
    <text evidence="2">Belongs to the histidine acid phosphatase family.</text>
</comment>
<keyword evidence="4" id="KW-1185">Reference proteome</keyword>